<dbReference type="Gene3D" id="3.40.47.10">
    <property type="match status" value="2"/>
</dbReference>
<dbReference type="InterPro" id="IPR036736">
    <property type="entry name" value="ACP-like_sf"/>
</dbReference>
<feature type="compositionally biased region" description="Basic residues" evidence="9">
    <location>
        <begin position="480"/>
        <end position="490"/>
    </location>
</feature>
<dbReference type="Pfam" id="PF21089">
    <property type="entry name" value="PKS_DH_N"/>
    <property type="match status" value="1"/>
</dbReference>
<feature type="region of interest" description="C-terminal hotdog fold" evidence="8">
    <location>
        <begin position="1734"/>
        <end position="1866"/>
    </location>
</feature>
<evidence type="ECO:0000256" key="9">
    <source>
        <dbReference type="SAM" id="MobiDB-lite"/>
    </source>
</evidence>
<dbReference type="InterPro" id="IPR042104">
    <property type="entry name" value="PKS_dehydratase_sf"/>
</dbReference>
<dbReference type="InterPro" id="IPR013154">
    <property type="entry name" value="ADH-like_N"/>
</dbReference>
<dbReference type="InterPro" id="IPR014043">
    <property type="entry name" value="Acyl_transferase_dom"/>
</dbReference>
<dbReference type="InterPro" id="IPR014031">
    <property type="entry name" value="Ketoacyl_synth_C"/>
</dbReference>
<dbReference type="Gene3D" id="3.10.129.110">
    <property type="entry name" value="Polyketide synthase dehydratase"/>
    <property type="match status" value="1"/>
</dbReference>
<dbReference type="PROSITE" id="PS00606">
    <property type="entry name" value="KS3_1"/>
    <property type="match status" value="1"/>
</dbReference>
<feature type="compositionally biased region" description="Low complexity" evidence="9">
    <location>
        <begin position="573"/>
        <end position="585"/>
    </location>
</feature>
<gene>
    <name evidence="13" type="ORF">QFZ56_004351</name>
</gene>
<dbReference type="SMART" id="SM00827">
    <property type="entry name" value="PKS_AT"/>
    <property type="match status" value="1"/>
</dbReference>
<dbReference type="SUPFAM" id="SSF47336">
    <property type="entry name" value="ACP-like"/>
    <property type="match status" value="1"/>
</dbReference>
<feature type="compositionally biased region" description="Basic and acidic residues" evidence="9">
    <location>
        <begin position="1"/>
        <end position="11"/>
    </location>
</feature>
<dbReference type="Gene3D" id="3.40.50.11460">
    <property type="match status" value="1"/>
</dbReference>
<dbReference type="InterPro" id="IPR057326">
    <property type="entry name" value="KR_dom"/>
</dbReference>
<feature type="compositionally biased region" description="Gly residues" evidence="9">
    <location>
        <begin position="468"/>
        <end position="477"/>
    </location>
</feature>
<feature type="compositionally biased region" description="Basic residues" evidence="9">
    <location>
        <begin position="611"/>
        <end position="622"/>
    </location>
</feature>
<dbReference type="SUPFAM" id="SSF50129">
    <property type="entry name" value="GroES-like"/>
    <property type="match status" value="1"/>
</dbReference>
<dbReference type="Pfam" id="PF14765">
    <property type="entry name" value="PS-DH"/>
    <property type="match status" value="1"/>
</dbReference>
<dbReference type="SMART" id="SM01294">
    <property type="entry name" value="PKS_PP_betabranch"/>
    <property type="match status" value="1"/>
</dbReference>
<dbReference type="InterPro" id="IPR020841">
    <property type="entry name" value="PKS_Beta-ketoAc_synthase_dom"/>
</dbReference>
<keyword evidence="3" id="KW-0597">Phosphoprotein</keyword>
<feature type="compositionally biased region" description="Pro residues" evidence="9">
    <location>
        <begin position="2635"/>
        <end position="2663"/>
    </location>
</feature>
<dbReference type="InterPro" id="IPR050091">
    <property type="entry name" value="PKS_NRPS_Biosynth_Enz"/>
</dbReference>
<keyword evidence="2" id="KW-0596">Phosphopantetheine</keyword>
<dbReference type="InterPro" id="IPR006162">
    <property type="entry name" value="Ppantetheine_attach_site"/>
</dbReference>
<evidence type="ECO:0000256" key="7">
    <source>
        <dbReference type="ARBA" id="ARBA00023315"/>
    </source>
</evidence>
<dbReference type="CDD" id="cd05195">
    <property type="entry name" value="enoyl_red"/>
    <property type="match status" value="1"/>
</dbReference>
<evidence type="ECO:0000259" key="12">
    <source>
        <dbReference type="PROSITE" id="PS52019"/>
    </source>
</evidence>
<accession>A0ABU0Q3Z9</accession>
<keyword evidence="14" id="KW-1185">Reference proteome</keyword>
<feature type="region of interest" description="Disordered" evidence="9">
    <location>
        <begin position="2613"/>
        <end position="2667"/>
    </location>
</feature>
<feature type="domain" description="PKS/mFAS DH" evidence="12">
    <location>
        <begin position="1603"/>
        <end position="1866"/>
    </location>
</feature>
<feature type="compositionally biased region" description="Basic residues" evidence="9">
    <location>
        <begin position="500"/>
        <end position="512"/>
    </location>
</feature>
<dbReference type="Pfam" id="PF22953">
    <property type="entry name" value="SpnB_Rossmann"/>
    <property type="match status" value="1"/>
</dbReference>
<dbReference type="PROSITE" id="PS52004">
    <property type="entry name" value="KS3_2"/>
    <property type="match status" value="2"/>
</dbReference>
<feature type="compositionally biased region" description="Basic residues" evidence="9">
    <location>
        <begin position="641"/>
        <end position="675"/>
    </location>
</feature>
<dbReference type="SUPFAM" id="SSF53901">
    <property type="entry name" value="Thiolase-like"/>
    <property type="match status" value="2"/>
</dbReference>
<dbReference type="InterPro" id="IPR016035">
    <property type="entry name" value="Acyl_Trfase/lysoPLipase"/>
</dbReference>
<dbReference type="Pfam" id="PF13602">
    <property type="entry name" value="ADH_zinc_N_2"/>
    <property type="match status" value="1"/>
</dbReference>
<dbReference type="InterPro" id="IPR032821">
    <property type="entry name" value="PKS_assoc"/>
</dbReference>
<evidence type="ECO:0000256" key="6">
    <source>
        <dbReference type="ARBA" id="ARBA00023268"/>
    </source>
</evidence>
<dbReference type="InterPro" id="IPR036291">
    <property type="entry name" value="NAD(P)-bd_dom_sf"/>
</dbReference>
<dbReference type="InterPro" id="IPR020806">
    <property type="entry name" value="PKS_PP-bd"/>
</dbReference>
<dbReference type="Pfam" id="PF08659">
    <property type="entry name" value="KR"/>
    <property type="match status" value="1"/>
</dbReference>
<dbReference type="InterPro" id="IPR016039">
    <property type="entry name" value="Thiolase-like"/>
</dbReference>
<feature type="domain" description="Ketosynthase family 3 (KS3)" evidence="11">
    <location>
        <begin position="718"/>
        <end position="1138"/>
    </location>
</feature>
<dbReference type="PROSITE" id="PS50075">
    <property type="entry name" value="CARRIER"/>
    <property type="match status" value="1"/>
</dbReference>
<dbReference type="InterPro" id="IPR055123">
    <property type="entry name" value="SpnB-like_Rossmann"/>
</dbReference>
<evidence type="ECO:0000313" key="14">
    <source>
        <dbReference type="Proteomes" id="UP001243364"/>
    </source>
</evidence>
<feature type="region of interest" description="Disordered" evidence="9">
    <location>
        <begin position="1"/>
        <end position="25"/>
    </location>
</feature>
<dbReference type="Gene3D" id="1.10.1200.10">
    <property type="entry name" value="ACP-like"/>
    <property type="match status" value="1"/>
</dbReference>
<dbReference type="SUPFAM" id="SSF51735">
    <property type="entry name" value="NAD(P)-binding Rossmann-fold domains"/>
    <property type="match status" value="3"/>
</dbReference>
<dbReference type="InterPro" id="IPR020843">
    <property type="entry name" value="ER"/>
</dbReference>
<evidence type="ECO:0000259" key="11">
    <source>
        <dbReference type="PROSITE" id="PS52004"/>
    </source>
</evidence>
<evidence type="ECO:0000256" key="2">
    <source>
        <dbReference type="ARBA" id="ARBA00022450"/>
    </source>
</evidence>
<dbReference type="Pfam" id="PF08240">
    <property type="entry name" value="ADH_N"/>
    <property type="match status" value="1"/>
</dbReference>
<dbReference type="SMART" id="SM00825">
    <property type="entry name" value="PKS_KS"/>
    <property type="match status" value="2"/>
</dbReference>
<dbReference type="CDD" id="cd08956">
    <property type="entry name" value="KR_3_FAS_SDR_x"/>
    <property type="match status" value="1"/>
</dbReference>
<dbReference type="SMART" id="SM00822">
    <property type="entry name" value="PKS_KR"/>
    <property type="match status" value="1"/>
</dbReference>
<feature type="region of interest" description="N-terminal hotdog fold" evidence="8">
    <location>
        <begin position="1603"/>
        <end position="1723"/>
    </location>
</feature>
<dbReference type="Pfam" id="PF00109">
    <property type="entry name" value="ketoacyl-synt"/>
    <property type="match status" value="2"/>
</dbReference>
<dbReference type="PROSITE" id="PS00012">
    <property type="entry name" value="PHOSPHOPANTETHEINE"/>
    <property type="match status" value="1"/>
</dbReference>
<evidence type="ECO:0000313" key="13">
    <source>
        <dbReference type="EMBL" id="MDQ0685388.1"/>
    </source>
</evidence>
<reference evidence="13 14" key="1">
    <citation type="submission" date="2023-07" db="EMBL/GenBank/DDBJ databases">
        <title>Comparative genomics of wheat-associated soil bacteria to identify genetic determinants of phenazine resistance.</title>
        <authorList>
            <person name="Mouncey N."/>
        </authorList>
    </citation>
    <scope>NUCLEOTIDE SEQUENCE [LARGE SCALE GENOMIC DNA]</scope>
    <source>
        <strain evidence="13 14">W4I19-2</strain>
    </source>
</reference>
<keyword evidence="6" id="KW-0511">Multifunctional enzyme</keyword>
<evidence type="ECO:0000256" key="3">
    <source>
        <dbReference type="ARBA" id="ARBA00022553"/>
    </source>
</evidence>
<dbReference type="Gene3D" id="3.90.180.10">
    <property type="entry name" value="Medium-chain alcohol dehydrogenases, catalytic domain"/>
    <property type="match status" value="1"/>
</dbReference>
<comment type="caution">
    <text evidence="13">The sequence shown here is derived from an EMBL/GenBank/DDBJ whole genome shotgun (WGS) entry which is preliminary data.</text>
</comment>
<organism evidence="13 14">
    <name type="scientific">Streptomyces achromogenes</name>
    <dbReference type="NCBI Taxonomy" id="67255"/>
    <lineage>
        <taxon>Bacteria</taxon>
        <taxon>Bacillati</taxon>
        <taxon>Actinomycetota</taxon>
        <taxon>Actinomycetes</taxon>
        <taxon>Kitasatosporales</taxon>
        <taxon>Streptomycetaceae</taxon>
        <taxon>Streptomyces</taxon>
    </lineage>
</organism>
<keyword evidence="5" id="KW-0045">Antibiotic biosynthesis</keyword>
<name>A0ABU0Q3Z9_STRAH</name>
<dbReference type="InterPro" id="IPR049551">
    <property type="entry name" value="PKS_DH_C"/>
</dbReference>
<keyword evidence="4 13" id="KW-0808">Transferase</keyword>
<feature type="active site" description="Proton acceptor; for dehydratase activity" evidence="8">
    <location>
        <position position="1634"/>
    </location>
</feature>
<feature type="compositionally biased region" description="Basic residues" evidence="9">
    <location>
        <begin position="533"/>
        <end position="543"/>
    </location>
</feature>
<dbReference type="GO" id="GO:0016740">
    <property type="term" value="F:transferase activity"/>
    <property type="evidence" value="ECO:0007669"/>
    <property type="project" value="UniProtKB-KW"/>
</dbReference>
<comment type="pathway">
    <text evidence="1">Antibiotic biosynthesis.</text>
</comment>
<dbReference type="PANTHER" id="PTHR43775:SF51">
    <property type="entry name" value="INACTIVE PHENOLPHTHIOCEROL SYNTHESIS POLYKETIDE SYNTHASE TYPE I PKS1-RELATED"/>
    <property type="match status" value="1"/>
</dbReference>
<evidence type="ECO:0000259" key="10">
    <source>
        <dbReference type="PROSITE" id="PS50075"/>
    </source>
</evidence>
<dbReference type="SMART" id="SM00826">
    <property type="entry name" value="PKS_DH"/>
    <property type="match status" value="1"/>
</dbReference>
<feature type="compositionally biased region" description="Low complexity" evidence="9">
    <location>
        <begin position="2625"/>
        <end position="2634"/>
    </location>
</feature>
<dbReference type="SUPFAM" id="SSF52151">
    <property type="entry name" value="FabD/lysophospholipase-like"/>
    <property type="match status" value="1"/>
</dbReference>
<dbReference type="InterPro" id="IPR020807">
    <property type="entry name" value="PKS_DH"/>
</dbReference>
<protein>
    <submittedName>
        <fullName evidence="13">Acyl transferase domain-containing protein/NADPH-dependent curcumin reductase CurA/acyl carrier protein</fullName>
    </submittedName>
</protein>
<dbReference type="InterPro" id="IPR016036">
    <property type="entry name" value="Malonyl_transacylase_ACP-bd"/>
</dbReference>
<dbReference type="Pfam" id="PF00550">
    <property type="entry name" value="PP-binding"/>
    <property type="match status" value="1"/>
</dbReference>
<dbReference type="Gene3D" id="3.40.366.10">
    <property type="entry name" value="Malonyl-Coenzyme A Acyl Carrier Protein, domain 2"/>
    <property type="match status" value="1"/>
</dbReference>
<dbReference type="SMART" id="SM00829">
    <property type="entry name" value="PKS_ER"/>
    <property type="match status" value="1"/>
</dbReference>
<dbReference type="InterPro" id="IPR014030">
    <property type="entry name" value="Ketoacyl_synth_N"/>
</dbReference>
<feature type="region of interest" description="Disordered" evidence="9">
    <location>
        <begin position="461"/>
        <end position="717"/>
    </location>
</feature>
<dbReference type="EMBL" id="JAUSYA010000001">
    <property type="protein sequence ID" value="MDQ0685388.1"/>
    <property type="molecule type" value="Genomic_DNA"/>
</dbReference>
<dbReference type="SUPFAM" id="SSF55048">
    <property type="entry name" value="Probable ACP-binding domain of malonyl-CoA ACP transacylase"/>
    <property type="match status" value="1"/>
</dbReference>
<proteinExistence type="predicted"/>
<dbReference type="Pfam" id="PF16197">
    <property type="entry name" value="KAsynt_C_assoc"/>
    <property type="match status" value="2"/>
</dbReference>
<feature type="compositionally biased region" description="Basic residues" evidence="9">
    <location>
        <begin position="558"/>
        <end position="572"/>
    </location>
</feature>
<feature type="active site" description="Proton donor; for dehydratase activity" evidence="8">
    <location>
        <position position="1793"/>
    </location>
</feature>
<feature type="domain" description="Carrier" evidence="10">
    <location>
        <begin position="2672"/>
        <end position="2747"/>
    </location>
</feature>
<dbReference type="InterPro" id="IPR001227">
    <property type="entry name" value="Ac_transferase_dom_sf"/>
</dbReference>
<sequence>MTDLATDRADGTDMTELTDTTGAPGEPVAVVGMACRFPGADDLQGFWRLLRRGGDAIGPGTGLREGRRPGGYLRDVELFDAELFGISPHEAALMDPQQRLLLELCWHALEDARIPPTAGGATGVFVGSCSDDYALMSRMSAVVDAYSMTGTARTFLANRLSYFFQFTGPSAVVDTGQSSSLAALHQALGSLRRGECATAVVAGVQLNLTPTGDRLIEELGAMSPTGRCHTFDHGADGIVRGEGAGVLVLKPLEAALAAGDRVYCTVLAAAVNNDGGGASLTTPTQAAQQSVLAEAYRRAGVDPAEVAYVELHGTGTKAGDPVEARALGGVLGRGRPAERPLLVGSVKTNIGHLEGAAGIAGLIKTAASLFHRELPPTLNHRRPNPDIDLDGLRLRVATRRRAWQPDEGPLVCGVSSFGLGGTNAHAVLGEAPRGRDAVAVPGPGEPRAAAGEPVPVLLSGHTDAALRGPGGPAGRPAGGPRRRGPARPRPRFGDDPRGAARTRRRRRLRPHTTGRPASGVGRRGPRERDRRERRLRGRRHRSHGPAGRGAAGPDGPRGRSRHVRHGGGRRVRAGQAGRLAGGLRPAGPPGGPAAVRLPTAPLLAGHDGVHGRPRRRGRRAAVVRRPAGPGPRPHRGDPRPRAGRGPRPGRHLHRPRSGLPHGRRTAHLRRQGHRPRPADDPAVRPPHSGGAHRGAPVGRHERSRVSMTPQTGPLDGDQEAVAVVAMGCRYPGGVRTPADLWQLVADGRDATSSFPTDRGWRAADLADGRSTTTRGGFLDDADRFDAKFFGISPREAEGMDPQQRVLLETAWETFERAGLSRDALTGSNTGVFVGAMAQEYGPRLYEDNQGAGGYRITGSSTSVASGRIAYYFGLRGPALTVDTACSSSLVAVHLAVRSLRDGECDLALAGGVAVMSTPGMFVDFTRQGGLSPDGRCRPFSDDADGTAWAEGAGLLLLERLSDARARGHRVLAVVRGTATNSDGASNGLTAPNRAAQEDVIRQALSQAGLDPHDVDAVEAHGTGTELGDPIEARALSAVYGKGRDAEHPLWIGSLKANLGHAQAAAGVGGVIKMIEALRAGVLPATPNVSRPTHHIDWEHSGLALLTQARPWERGDGPRRAGVSSFGISGTNAHLVIEEAEPEPARQGAAGAAAPLLWSVSAPHAESLRAQARALADHVGRTPQDAPEDVAHTLRGRSGFRQRGVVVADNRADLLTGLEALASDAPLPAVPGRYRSPTVLRTESYRDLAGPVFVFPGQGSQWRGMGLALMEESAVFRASMEACAEELAPLCGWRLTDALRGEGLERVDVVQPALFSMMVSLAALWKSAGVRPAAVVGHSQGEIAAAHVAGALSLADACRVVALRSQALAQLAPPGGMASVLLGAEETERLLNSVDGVSVAAVNSATSTVVAGDVAGLTDLLARCERQGVDARRIEVDYASHTEAMEALEERLLTDLAGISPRSSDVRLHSTLTGAVIDTADMDAAYWYDNLSNTVRFEPVLRGLVERRHRTFIECSPHPVLTFGAQEVLDAAGVTGTVLGTLRRDSGGAGQFLASAAALPHSVGPVDLAALQPAGRQIDLPSYRFERTRFWATAPAAAAGGDGGAFTAAPTELPSGQTVVTATVDRERYPWLADHVVRGAALVPATVFLSLLGEVGERIGRPVVADLTLSVPLPLPEQGAADLRIVLDPEDAAGRRALTVHARQADGGWVRHASGALAGREQAPAESARWSTEGATPVDVADAYRVLAERGYHYGPAFAGLRALWTRGAEILAEVALPDLEPGDFATAHPALLDAALHPAVLRADAGLLVPFAWRDADLTPTDARTLRVHARPDGDDLSLTFFDGQDRPVGSVRSLTLRPLPAEERGVSLEPAWERLRGTDASGPDTWVTVGADGLWDRPDFPDLESVTVPAPTVVVAPLGSAPGTDGDPAQAERLTLAAADLVQSWRADPRFTASRLAVVTGGALAVTDREPVRDLAASAVTGLVRSAQAEHPDAFVLIDVDDDPASLAALPQALACGEPEVALRAGRLYRPRLRIARESGLRPPAGSRAWRLDVTVKGTLDDLALIEHPEAEAELGPRQVRVEVRAAGLNFRDVTVGLGLVATEKTMGSEGAGVITEVGAEVTRFAAGDRVFGMFERSLGPVAVADERMVKPLPDGWSFAQAAGVPIVFITAYQCLVDVAGTRPGDRVLIHTATGGVGLAAIQLARHLGADVFATARADKQPTLRAWGVPDDHIASSRTLDFADAFRSVTGGRGVDVVLNSLSGKALDRSLGLLAPGGRFAEMGKTDLRDVAATEAEHPGITYRAYNILGVEPDRISEVLDELVALFEAGALRHLPVRTWDVRDGRVPLRMLSRARHQGKLVLTTPRTYDPLRPTLITGGTGGLGAELARHLVAERGARHLVLVSRRGPAAEGATELSAELTAAGAEVSVVACDVADADAVAKVVAEHRPGSVFHTAGVLRDGVLTGLTPVQLRAVLRPKVAGAWHLHRLTEHLDLSAFVLFSSVAGVLGNPGQANYAAANTYLDALAQYRRARGLEATSLAWGLWRRPTGMTGHLTEADTAALARIGIAPLDSGDGMRLLFENLASPAPVRVPLRLAPEQPRPGSRAARLLEGLPDLPRNDSPSRPAASAPMPAAPAPAPVPAAPVTPPPPASAPASPPAPVAATPLAGGDLMQLVRTHTAEVLGYLEPSAVGAEDSFKELGFDSLLSVDLRNRLTAATGLRLPAGAVLEHPTPRALVNFISGLEGA</sequence>
<evidence type="ECO:0000256" key="1">
    <source>
        <dbReference type="ARBA" id="ARBA00004792"/>
    </source>
</evidence>
<evidence type="ECO:0000256" key="5">
    <source>
        <dbReference type="ARBA" id="ARBA00023194"/>
    </source>
</evidence>
<keyword evidence="7" id="KW-0012">Acyltransferase</keyword>
<dbReference type="Gene3D" id="3.40.50.720">
    <property type="entry name" value="NAD(P)-binding Rossmann-like Domain"/>
    <property type="match status" value="1"/>
</dbReference>
<dbReference type="InterPro" id="IPR011032">
    <property type="entry name" value="GroES-like_sf"/>
</dbReference>
<feature type="domain" description="Ketosynthase family 3 (KS3)" evidence="11">
    <location>
        <begin position="25"/>
        <end position="430"/>
    </location>
</feature>
<evidence type="ECO:0000256" key="8">
    <source>
        <dbReference type="PROSITE-ProRule" id="PRU01363"/>
    </source>
</evidence>
<dbReference type="Proteomes" id="UP001243364">
    <property type="component" value="Unassembled WGS sequence"/>
</dbReference>
<dbReference type="PROSITE" id="PS52019">
    <property type="entry name" value="PKS_MFAS_DH"/>
    <property type="match status" value="1"/>
</dbReference>
<dbReference type="SMART" id="SM00823">
    <property type="entry name" value="PKS_PP"/>
    <property type="match status" value="1"/>
</dbReference>
<dbReference type="InterPro" id="IPR009081">
    <property type="entry name" value="PP-bd_ACP"/>
</dbReference>
<dbReference type="InterPro" id="IPR049552">
    <property type="entry name" value="PKS_DH_N"/>
</dbReference>
<dbReference type="CDD" id="cd00833">
    <property type="entry name" value="PKS"/>
    <property type="match status" value="2"/>
</dbReference>
<dbReference type="Gene3D" id="3.30.70.3290">
    <property type="match status" value="1"/>
</dbReference>
<dbReference type="InterPro" id="IPR013968">
    <property type="entry name" value="PKS_KR"/>
</dbReference>
<dbReference type="InterPro" id="IPR018201">
    <property type="entry name" value="Ketoacyl_synth_AS"/>
</dbReference>
<dbReference type="PANTHER" id="PTHR43775">
    <property type="entry name" value="FATTY ACID SYNTHASE"/>
    <property type="match status" value="1"/>
</dbReference>
<evidence type="ECO:0000256" key="4">
    <source>
        <dbReference type="ARBA" id="ARBA00022679"/>
    </source>
</evidence>
<dbReference type="Pfam" id="PF00698">
    <property type="entry name" value="Acyl_transf_1"/>
    <property type="match status" value="1"/>
</dbReference>
<dbReference type="Pfam" id="PF02801">
    <property type="entry name" value="Ketoacyl-synt_C"/>
    <property type="match status" value="2"/>
</dbReference>
<dbReference type="InterPro" id="IPR049900">
    <property type="entry name" value="PKS_mFAS_DH"/>
</dbReference>